<feature type="compositionally biased region" description="Basic and acidic residues" evidence="1">
    <location>
        <begin position="140"/>
        <end position="151"/>
    </location>
</feature>
<gene>
    <name evidence="2" type="ORF">PLOB_00043799</name>
</gene>
<feature type="region of interest" description="Disordered" evidence="1">
    <location>
        <begin position="132"/>
        <end position="151"/>
    </location>
</feature>
<proteinExistence type="predicted"/>
<evidence type="ECO:0000313" key="2">
    <source>
        <dbReference type="EMBL" id="CAH3143892.1"/>
    </source>
</evidence>
<accession>A0ABN8PHA4</accession>
<name>A0ABN8PHA4_9CNID</name>
<dbReference type="Proteomes" id="UP001159405">
    <property type="component" value="Unassembled WGS sequence"/>
</dbReference>
<comment type="caution">
    <text evidence="2">The sequence shown here is derived from an EMBL/GenBank/DDBJ whole genome shotgun (WGS) entry which is preliminary data.</text>
</comment>
<sequence>MSLSQESKTDFKWWIDALPLAFNLINHGDPQIMMTIDAPFTGWGCCFDTVTTGGNWTPEEAAHDINYLEMLATISGKQPLTPGYPADHIDYWYFIFSCFVNWVFQVDPQFPQWLPNFHAYIAIEFGHPAASQGFTPGQQGERRNTKHEYGT</sequence>
<reference evidence="2 3" key="1">
    <citation type="submission" date="2022-05" db="EMBL/GenBank/DDBJ databases">
        <authorList>
            <consortium name="Genoscope - CEA"/>
            <person name="William W."/>
        </authorList>
    </citation>
    <scope>NUCLEOTIDE SEQUENCE [LARGE SCALE GENOMIC DNA]</scope>
</reference>
<protein>
    <submittedName>
        <fullName evidence="2">Uncharacterized protein</fullName>
    </submittedName>
</protein>
<dbReference type="EMBL" id="CALNXK010000072">
    <property type="protein sequence ID" value="CAH3143892.1"/>
    <property type="molecule type" value="Genomic_DNA"/>
</dbReference>
<keyword evidence="3" id="KW-1185">Reference proteome</keyword>
<evidence type="ECO:0000256" key="1">
    <source>
        <dbReference type="SAM" id="MobiDB-lite"/>
    </source>
</evidence>
<organism evidence="2 3">
    <name type="scientific">Porites lobata</name>
    <dbReference type="NCBI Taxonomy" id="104759"/>
    <lineage>
        <taxon>Eukaryota</taxon>
        <taxon>Metazoa</taxon>
        <taxon>Cnidaria</taxon>
        <taxon>Anthozoa</taxon>
        <taxon>Hexacorallia</taxon>
        <taxon>Scleractinia</taxon>
        <taxon>Fungiina</taxon>
        <taxon>Poritidae</taxon>
        <taxon>Porites</taxon>
    </lineage>
</organism>
<evidence type="ECO:0000313" key="3">
    <source>
        <dbReference type="Proteomes" id="UP001159405"/>
    </source>
</evidence>